<organism evidence="2 3">
    <name type="scientific">Ferrimonas pelagia</name>
    <dbReference type="NCBI Taxonomy" id="1177826"/>
    <lineage>
        <taxon>Bacteria</taxon>
        <taxon>Pseudomonadati</taxon>
        <taxon>Pseudomonadota</taxon>
        <taxon>Gammaproteobacteria</taxon>
        <taxon>Alteromonadales</taxon>
        <taxon>Ferrimonadaceae</taxon>
        <taxon>Ferrimonas</taxon>
    </lineage>
</organism>
<proteinExistence type="predicted"/>
<keyword evidence="3" id="KW-1185">Reference proteome</keyword>
<evidence type="ECO:0000313" key="3">
    <source>
        <dbReference type="Proteomes" id="UP001499988"/>
    </source>
</evidence>
<accession>A0ABP9ETN7</accession>
<evidence type="ECO:0000313" key="2">
    <source>
        <dbReference type="EMBL" id="GAA4886312.1"/>
    </source>
</evidence>
<sequence length="329" mass="36304">MSEDCPSLSDYSLFVDPTQPTRDPRQPGQQYLLTAELFSDHASKYRYLFLPQASTMEYQDSEVISMPVGTVLVKSFALPADTGLSGANNETLIETRLLIHRESGWVALPYVWQDQQAKLALAGAQIPHTLIDQGEEKSFTYQVPSQPQCKQCHQRAEGERVQFSPIGPKARLLNRPGSDGVNQLARWQANDQLTGVPEINTIPTAVALSDDTAPSELRVRSYLDVNCGHCHRPEGQASLSGLRLGFFVEPHSHEYGLCKQPPGYDGGEAGLDYDIVPANGNASILPYRMEQLGAKDRMPPIGRALSHTDAITLVRQWIDSLPPELGQCH</sequence>
<name>A0ABP9ETN7_9GAMM</name>
<dbReference type="NCBIfam" id="TIGR03806">
    <property type="entry name" value="chp_HNE_0200"/>
    <property type="match status" value="1"/>
</dbReference>
<dbReference type="EMBL" id="BAABJZ010000064">
    <property type="protein sequence ID" value="GAA4886312.1"/>
    <property type="molecule type" value="Genomic_DNA"/>
</dbReference>
<feature type="region of interest" description="Disordered" evidence="1">
    <location>
        <begin position="1"/>
        <end position="26"/>
    </location>
</feature>
<dbReference type="Proteomes" id="UP001499988">
    <property type="component" value="Unassembled WGS sequence"/>
</dbReference>
<dbReference type="InterPro" id="IPR022269">
    <property type="entry name" value="SO_2930-like_C"/>
</dbReference>
<protein>
    <submittedName>
        <fullName evidence="2">SO2930 family diheme c-type cytochrome</fullName>
    </submittedName>
</protein>
<evidence type="ECO:0000256" key="1">
    <source>
        <dbReference type="SAM" id="MobiDB-lite"/>
    </source>
</evidence>
<reference evidence="3" key="1">
    <citation type="journal article" date="2019" name="Int. J. Syst. Evol. Microbiol.">
        <title>The Global Catalogue of Microorganisms (GCM) 10K type strain sequencing project: providing services to taxonomists for standard genome sequencing and annotation.</title>
        <authorList>
            <consortium name="The Broad Institute Genomics Platform"/>
            <consortium name="The Broad Institute Genome Sequencing Center for Infectious Disease"/>
            <person name="Wu L."/>
            <person name="Ma J."/>
        </authorList>
    </citation>
    <scope>NUCLEOTIDE SEQUENCE [LARGE SCALE GENOMIC DNA]</scope>
    <source>
        <strain evidence="3">JCM 18401</strain>
    </source>
</reference>
<comment type="caution">
    <text evidence="2">The sequence shown here is derived from an EMBL/GenBank/DDBJ whole genome shotgun (WGS) entry which is preliminary data.</text>
</comment>
<gene>
    <name evidence="2" type="ORF">GCM10023333_19590</name>
</gene>